<comment type="caution">
    <text evidence="1">The sequence shown here is derived from an EMBL/GenBank/DDBJ whole genome shotgun (WGS) entry which is preliminary data.</text>
</comment>
<dbReference type="PANTHER" id="PTHR33266">
    <property type="entry name" value="CHROMOSOME 15, WHOLE GENOME SHOTGUN SEQUENCE"/>
    <property type="match status" value="1"/>
</dbReference>
<name>A0A9W8JC71_9AGAR</name>
<organism evidence="1 2">
    <name type="scientific">Candolleomyces eurysporus</name>
    <dbReference type="NCBI Taxonomy" id="2828524"/>
    <lineage>
        <taxon>Eukaryota</taxon>
        <taxon>Fungi</taxon>
        <taxon>Dikarya</taxon>
        <taxon>Basidiomycota</taxon>
        <taxon>Agaricomycotina</taxon>
        <taxon>Agaricomycetes</taxon>
        <taxon>Agaricomycetidae</taxon>
        <taxon>Agaricales</taxon>
        <taxon>Agaricineae</taxon>
        <taxon>Psathyrellaceae</taxon>
        <taxon>Candolleomyces</taxon>
    </lineage>
</organism>
<dbReference type="Proteomes" id="UP001140091">
    <property type="component" value="Unassembled WGS sequence"/>
</dbReference>
<dbReference type="AlphaFoldDB" id="A0A9W8JC71"/>
<accession>A0A9W8JC71</accession>
<proteinExistence type="predicted"/>
<feature type="non-terminal residue" evidence="1">
    <location>
        <position position="1"/>
    </location>
</feature>
<reference evidence="1" key="1">
    <citation type="submission" date="2022-06" db="EMBL/GenBank/DDBJ databases">
        <title>Genome Sequence of Candolleomyces eurysporus.</title>
        <authorList>
            <person name="Buettner E."/>
        </authorList>
    </citation>
    <scope>NUCLEOTIDE SEQUENCE</scope>
    <source>
        <strain evidence="1">VTCC 930004</strain>
    </source>
</reference>
<evidence type="ECO:0000313" key="2">
    <source>
        <dbReference type="Proteomes" id="UP001140091"/>
    </source>
</evidence>
<keyword evidence="2" id="KW-1185">Reference proteome</keyword>
<dbReference type="PANTHER" id="PTHR33266:SF1">
    <property type="entry name" value="F-BOX DOMAIN-CONTAINING PROTEIN"/>
    <property type="match status" value="1"/>
</dbReference>
<dbReference type="EMBL" id="JANBPK010000777">
    <property type="protein sequence ID" value="KAJ2932221.1"/>
    <property type="molecule type" value="Genomic_DNA"/>
</dbReference>
<evidence type="ECO:0000313" key="1">
    <source>
        <dbReference type="EMBL" id="KAJ2932221.1"/>
    </source>
</evidence>
<dbReference type="OrthoDB" id="3064601at2759"/>
<protein>
    <submittedName>
        <fullName evidence="1">Uncharacterized protein</fullName>
    </submittedName>
</protein>
<gene>
    <name evidence="1" type="ORF">H1R20_g4870</name>
</gene>
<sequence length="309" mass="34362">MRTASPTQDSMDVDLPAYRQVTPAPNALHMVRTTTFCLSRSKSPIDSMTLLDILKDVLNSYLDEQPSNPFSKMGLDGLRAFVDDNPELKQSLEQVLKDYNQNQIDTVRNQLNIIYSFFLNPFSAAQLTNPTAEYSWKVRYVGDVAKALSSYLHGVANEATLNLYARYASIVQSSGTGKSRAVDEMSKEHFVIPINLRAPGTTGYPPPDEILQSFLCRTGQGTQDDRYSLFCAFLQALFQTTVLALDNGLGLDSGEGEFNDNDRPEEIASKFRKHMSSGMSANGHGPYRIGFYKLVTDEMNKVGCCFLSI</sequence>